<dbReference type="GO" id="GO:0004180">
    <property type="term" value="F:carboxypeptidase activity"/>
    <property type="evidence" value="ECO:0007669"/>
    <property type="project" value="UniProtKB-KW"/>
</dbReference>
<dbReference type="PANTHER" id="PTHR11705:SF143">
    <property type="entry name" value="SLL0236 PROTEIN"/>
    <property type="match status" value="1"/>
</dbReference>
<dbReference type="Gene3D" id="3.40.630.10">
    <property type="entry name" value="Zn peptidases"/>
    <property type="match status" value="1"/>
</dbReference>
<dbReference type="EC" id="3.4.17.-" evidence="10"/>
<evidence type="ECO:0000256" key="2">
    <source>
        <dbReference type="ARBA" id="ARBA00005988"/>
    </source>
</evidence>
<keyword evidence="10" id="KW-0121">Carboxypeptidase</keyword>
<dbReference type="Pfam" id="PF00246">
    <property type="entry name" value="Peptidase_M14"/>
    <property type="match status" value="1"/>
</dbReference>
<evidence type="ECO:0000256" key="5">
    <source>
        <dbReference type="ARBA" id="ARBA00022833"/>
    </source>
</evidence>
<dbReference type="InterPro" id="IPR000834">
    <property type="entry name" value="Peptidase_M14"/>
</dbReference>
<feature type="domain" description="Peptidase M14" evidence="9">
    <location>
        <begin position="181"/>
        <end position="477"/>
    </location>
</feature>
<evidence type="ECO:0000256" key="7">
    <source>
        <dbReference type="PROSITE-ProRule" id="PRU01379"/>
    </source>
</evidence>
<dbReference type="PROSITE" id="PS52035">
    <property type="entry name" value="PEPTIDASE_M14"/>
    <property type="match status" value="1"/>
</dbReference>
<sequence>MKKFVGLVLFISFLIGLGGAASASGEGSWEQNQEANRFKTKVDAPLFYKEDGEFVKKARLLKDEVFERVGTEDDYHVLKLGTHTAYVKMADTAPYLEEDMPSGVADGEPHKRFRIVSHYTATLYYEKEGKLTAFARIVPGVKMPLLAQHGDFFIVQIGGRKAYVKGHDVSVYTGDYVNPNKTYSFEQMTTDLVELALWYPEFASLERIGKSVDGRFIYAFRLGTGDEEILVDASHHAREHLTTNLIMEMIDRYTYAYQQGHKLGGYDMRELLDKTTIWFVPMVNPDGVTLVQRGHTSAKNPAQVLRLNGNKKDFSAWKANIRGVDLNRQYPADWENICCDPGKPGPQNYKGTKPLSEPEARAMYDFTNAHSFKGALTYHSSGEILYWYFHQDSRRKVRDKAIAQKISSRTGYRLVKPKKNPSGGGFSDWFTISQNKPGFTPEISPYVGARPVPNSSFLSVWKKNYTIPLLLADEEIK</sequence>
<evidence type="ECO:0000256" key="3">
    <source>
        <dbReference type="ARBA" id="ARBA00022670"/>
    </source>
</evidence>
<dbReference type="PANTHER" id="PTHR11705">
    <property type="entry name" value="PROTEASE FAMILY M14 CARBOXYPEPTIDASE A,B"/>
    <property type="match status" value="1"/>
</dbReference>
<organism evidence="10 11">
    <name type="scientific">Rossellomorea oryzaecorticis</name>
    <dbReference type="NCBI Taxonomy" id="1396505"/>
    <lineage>
        <taxon>Bacteria</taxon>
        <taxon>Bacillati</taxon>
        <taxon>Bacillota</taxon>
        <taxon>Bacilli</taxon>
        <taxon>Bacillales</taxon>
        <taxon>Bacillaceae</taxon>
        <taxon>Rossellomorea</taxon>
    </lineage>
</organism>
<evidence type="ECO:0000256" key="1">
    <source>
        <dbReference type="ARBA" id="ARBA00001947"/>
    </source>
</evidence>
<dbReference type="SMART" id="SM00631">
    <property type="entry name" value="Zn_pept"/>
    <property type="match status" value="1"/>
</dbReference>
<dbReference type="SUPFAM" id="SSF53187">
    <property type="entry name" value="Zn-dependent exopeptidases"/>
    <property type="match status" value="1"/>
</dbReference>
<dbReference type="InterPro" id="IPR034274">
    <property type="entry name" value="ENP1_M14_CPD"/>
</dbReference>
<keyword evidence="11" id="KW-1185">Reference proteome</keyword>
<feature type="chain" id="PRO_5047071323" evidence="8">
    <location>
        <begin position="24"/>
        <end position="477"/>
    </location>
</feature>
<comment type="cofactor">
    <cofactor evidence="1">
        <name>Zn(2+)</name>
        <dbReference type="ChEBI" id="CHEBI:29105"/>
    </cofactor>
</comment>
<evidence type="ECO:0000313" key="11">
    <source>
        <dbReference type="Proteomes" id="UP001628668"/>
    </source>
</evidence>
<evidence type="ECO:0000259" key="9">
    <source>
        <dbReference type="PROSITE" id="PS52035"/>
    </source>
</evidence>
<keyword evidence="6" id="KW-0482">Metalloprotease</keyword>
<dbReference type="EMBL" id="JBJOSA010000016">
    <property type="protein sequence ID" value="MFL8938386.1"/>
    <property type="molecule type" value="Genomic_DNA"/>
</dbReference>
<protein>
    <submittedName>
        <fullName evidence="10">M14 family metallocarboxypeptidase</fullName>
        <ecNumber evidence="10">3.4.17.-</ecNumber>
    </submittedName>
</protein>
<feature type="signal peptide" evidence="8">
    <location>
        <begin position="1"/>
        <end position="23"/>
    </location>
</feature>
<keyword evidence="5" id="KW-0862">Zinc</keyword>
<dbReference type="Proteomes" id="UP001628668">
    <property type="component" value="Unassembled WGS sequence"/>
</dbReference>
<gene>
    <name evidence="10" type="ORF">ACKA06_16475</name>
</gene>
<comment type="caution">
    <text evidence="10">The sequence shown here is derived from an EMBL/GenBank/DDBJ whole genome shotgun (WGS) entry which is preliminary data.</text>
</comment>
<keyword evidence="4 10" id="KW-0378">Hydrolase</keyword>
<evidence type="ECO:0000256" key="6">
    <source>
        <dbReference type="ARBA" id="ARBA00023049"/>
    </source>
</evidence>
<keyword evidence="8" id="KW-0732">Signal</keyword>
<comment type="similarity">
    <text evidence="2 7">Belongs to the peptidase M14 family.</text>
</comment>
<accession>A0ABW8VSN0</accession>
<evidence type="ECO:0000256" key="8">
    <source>
        <dbReference type="SAM" id="SignalP"/>
    </source>
</evidence>
<proteinExistence type="inferred from homology"/>
<evidence type="ECO:0000256" key="4">
    <source>
        <dbReference type="ARBA" id="ARBA00022801"/>
    </source>
</evidence>
<dbReference type="PRINTS" id="PR00765">
    <property type="entry name" value="CRBOXYPTASEA"/>
</dbReference>
<keyword evidence="3" id="KW-0645">Protease</keyword>
<dbReference type="CDD" id="cd06229">
    <property type="entry name" value="M14_Endopeptidase_I"/>
    <property type="match status" value="1"/>
</dbReference>
<reference evidence="10 11" key="1">
    <citation type="submission" date="2024-12" db="EMBL/GenBank/DDBJ databases">
        <authorList>
            <person name="Li X."/>
            <person name="Zhang D."/>
        </authorList>
    </citation>
    <scope>NUCLEOTIDE SEQUENCE [LARGE SCALE GENOMIC DNA]</scope>
    <source>
        <strain evidence="10 11">JCM19602</strain>
    </source>
</reference>
<name>A0ABW8VSN0_9BACI</name>
<evidence type="ECO:0000313" key="10">
    <source>
        <dbReference type="EMBL" id="MFL8938386.1"/>
    </source>
</evidence>
<dbReference type="RefSeq" id="WP_411160190.1">
    <property type="nucleotide sequence ID" value="NZ_JBJOSA010000016.1"/>
</dbReference>
<feature type="active site" description="Proton donor/acceptor" evidence="7">
    <location>
        <position position="442"/>
    </location>
</feature>